<dbReference type="PANTHER" id="PTHR14136">
    <property type="entry name" value="BTB_POZ DOMAIN-CONTAINING PROTEIN KCTD9"/>
    <property type="match status" value="1"/>
</dbReference>
<protein>
    <submittedName>
        <fullName evidence="1">Pentapeptide repeat-containing protein</fullName>
    </submittedName>
</protein>
<dbReference type="PANTHER" id="PTHR14136:SF17">
    <property type="entry name" value="BTB_POZ DOMAIN-CONTAINING PROTEIN KCTD9"/>
    <property type="match status" value="1"/>
</dbReference>
<dbReference type="EMBL" id="CP159837">
    <property type="protein sequence ID" value="XCM37804.1"/>
    <property type="molecule type" value="Genomic_DNA"/>
</dbReference>
<reference evidence="1" key="1">
    <citation type="submission" date="2024-07" db="EMBL/GenBank/DDBJ databases">
        <authorList>
            <person name="Kim Y.J."/>
            <person name="Jeong J.Y."/>
        </authorList>
    </citation>
    <scope>NUCLEOTIDE SEQUENCE</scope>
    <source>
        <strain evidence="1">GIHE-MW2</strain>
    </source>
</reference>
<evidence type="ECO:0000313" key="1">
    <source>
        <dbReference type="EMBL" id="XCM37804.1"/>
    </source>
</evidence>
<dbReference type="RefSeq" id="WP_054468917.1">
    <property type="nucleotide sequence ID" value="NZ_CP159837.1"/>
</dbReference>
<proteinExistence type="predicted"/>
<name>A0AAU8JGZ8_9CYAN</name>
<dbReference type="SUPFAM" id="SSF141571">
    <property type="entry name" value="Pentapeptide repeat-like"/>
    <property type="match status" value="1"/>
</dbReference>
<organism evidence="1">
    <name type="scientific">Planktothricoides raciborskii GIHE-MW2</name>
    <dbReference type="NCBI Taxonomy" id="2792601"/>
    <lineage>
        <taxon>Bacteria</taxon>
        <taxon>Bacillati</taxon>
        <taxon>Cyanobacteriota</taxon>
        <taxon>Cyanophyceae</taxon>
        <taxon>Oscillatoriophycideae</taxon>
        <taxon>Oscillatoriales</taxon>
        <taxon>Oscillatoriaceae</taxon>
        <taxon>Planktothricoides</taxon>
    </lineage>
</organism>
<dbReference type="InterPro" id="IPR001646">
    <property type="entry name" value="5peptide_repeat"/>
</dbReference>
<dbReference type="InterPro" id="IPR051082">
    <property type="entry name" value="Pentapeptide-BTB/POZ_domain"/>
</dbReference>
<sequence length="199" mass="22414">MFDLFKAFFNGNYSAHYDKTDNHQPLKTTMNGREFRERLEKGDRQFNNLLLSKVDLRELDLSNLVLTDSILQDSDLSYACLINANFSRTKCDRSNFTGSLLNGANLFEISLCGANLSHCHAINVNFSRADLTSANLTWTNLRGANLYRTNLTGVNLSGANLEGANFEHSSRDNIDLKMLRLSVGSRIIQKTKPGFYFGE</sequence>
<dbReference type="AlphaFoldDB" id="A0AAU8JGZ8"/>
<dbReference type="Gene3D" id="2.160.20.80">
    <property type="entry name" value="E3 ubiquitin-protein ligase SopA"/>
    <property type="match status" value="1"/>
</dbReference>
<gene>
    <name evidence="1" type="ORF">ABWT76_000604</name>
</gene>
<dbReference type="Pfam" id="PF00805">
    <property type="entry name" value="Pentapeptide"/>
    <property type="match status" value="3"/>
</dbReference>
<accession>A0AAU8JGZ8</accession>